<reference evidence="1" key="1">
    <citation type="submission" date="2014-11" db="EMBL/GenBank/DDBJ databases">
        <authorList>
            <person name="Amaro Gonzalez C."/>
        </authorList>
    </citation>
    <scope>NUCLEOTIDE SEQUENCE</scope>
</reference>
<sequence length="32" mass="3405">MHKLQPQQINPAVVPLGSVTGMVQCWCTGSPP</sequence>
<protein>
    <submittedName>
        <fullName evidence="1">Uncharacterized protein</fullName>
    </submittedName>
</protein>
<proteinExistence type="predicted"/>
<evidence type="ECO:0000313" key="1">
    <source>
        <dbReference type="EMBL" id="JAH21115.1"/>
    </source>
</evidence>
<name>A0A0E9QXY3_ANGAN</name>
<organism evidence="1">
    <name type="scientific">Anguilla anguilla</name>
    <name type="common">European freshwater eel</name>
    <name type="synonym">Muraena anguilla</name>
    <dbReference type="NCBI Taxonomy" id="7936"/>
    <lineage>
        <taxon>Eukaryota</taxon>
        <taxon>Metazoa</taxon>
        <taxon>Chordata</taxon>
        <taxon>Craniata</taxon>
        <taxon>Vertebrata</taxon>
        <taxon>Euteleostomi</taxon>
        <taxon>Actinopterygii</taxon>
        <taxon>Neopterygii</taxon>
        <taxon>Teleostei</taxon>
        <taxon>Anguilliformes</taxon>
        <taxon>Anguillidae</taxon>
        <taxon>Anguilla</taxon>
    </lineage>
</organism>
<dbReference type="AlphaFoldDB" id="A0A0E9QXY3"/>
<accession>A0A0E9QXY3</accession>
<dbReference type="EMBL" id="GBXM01087462">
    <property type="protein sequence ID" value="JAH21115.1"/>
    <property type="molecule type" value="Transcribed_RNA"/>
</dbReference>
<reference evidence="1" key="2">
    <citation type="journal article" date="2015" name="Fish Shellfish Immunol.">
        <title>Early steps in the European eel (Anguilla anguilla)-Vibrio vulnificus interaction in the gills: Role of the RtxA13 toxin.</title>
        <authorList>
            <person name="Callol A."/>
            <person name="Pajuelo D."/>
            <person name="Ebbesson L."/>
            <person name="Teles M."/>
            <person name="MacKenzie S."/>
            <person name="Amaro C."/>
        </authorList>
    </citation>
    <scope>NUCLEOTIDE SEQUENCE</scope>
</reference>